<evidence type="ECO:0000256" key="1">
    <source>
        <dbReference type="ARBA" id="ARBA00008798"/>
    </source>
</evidence>
<dbReference type="PRINTS" id="PR00045">
    <property type="entry name" value="SIGMA54FCT"/>
</dbReference>
<keyword evidence="7" id="KW-0238">DNA-binding</keyword>
<keyword evidence="6" id="KW-0731">Sigma factor</keyword>
<keyword evidence="5" id="KW-0805">Transcription regulation</keyword>
<comment type="similarity">
    <text evidence="1">Belongs to the sigma-54 factor family.</text>
</comment>
<evidence type="ECO:0000259" key="10">
    <source>
        <dbReference type="Pfam" id="PF04552"/>
    </source>
</evidence>
<dbReference type="PROSITE" id="PS50044">
    <property type="entry name" value="SIGMA54_3"/>
    <property type="match status" value="1"/>
</dbReference>
<dbReference type="EMBL" id="AP024485">
    <property type="protein sequence ID" value="BCS87247.1"/>
    <property type="molecule type" value="Genomic_DNA"/>
</dbReference>
<evidence type="ECO:0000256" key="6">
    <source>
        <dbReference type="ARBA" id="ARBA00023082"/>
    </source>
</evidence>
<evidence type="ECO:0000256" key="7">
    <source>
        <dbReference type="ARBA" id="ARBA00023125"/>
    </source>
</evidence>
<name>A0ABM7P320_9BACT</name>
<feature type="region of interest" description="Disordered" evidence="9">
    <location>
        <begin position="46"/>
        <end position="70"/>
    </location>
</feature>
<proteinExistence type="inferred from homology"/>
<dbReference type="Pfam" id="PF04963">
    <property type="entry name" value="Sigma54_CBD"/>
    <property type="match status" value="1"/>
</dbReference>
<keyword evidence="4" id="KW-0548">Nucleotidyltransferase</keyword>
<dbReference type="Proteomes" id="UP001053296">
    <property type="component" value="Chromosome"/>
</dbReference>
<evidence type="ECO:0000256" key="2">
    <source>
        <dbReference type="ARBA" id="ARBA00022478"/>
    </source>
</evidence>
<evidence type="ECO:0000256" key="4">
    <source>
        <dbReference type="ARBA" id="ARBA00022695"/>
    </source>
</evidence>
<protein>
    <submittedName>
        <fullName evidence="12">RNA polymerase sigma-54 factor</fullName>
    </submittedName>
</protein>
<reference evidence="12" key="1">
    <citation type="journal article" date="2022" name="Arch. Microbiol.">
        <title>Pseudodesulfovibrio sediminis sp. nov., a mesophilic and neutrophilic sulfate-reducing bacterium isolated from sediment of a brackish lake.</title>
        <authorList>
            <person name="Takahashi A."/>
            <person name="Kojima H."/>
            <person name="Watanabe M."/>
            <person name="Fukui M."/>
        </authorList>
    </citation>
    <scope>NUCLEOTIDE SEQUENCE</scope>
    <source>
        <strain evidence="12">SF6</strain>
    </source>
</reference>
<dbReference type="PANTHER" id="PTHR32248:SF4">
    <property type="entry name" value="RNA POLYMERASE SIGMA-54 FACTOR"/>
    <property type="match status" value="1"/>
</dbReference>
<dbReference type="PANTHER" id="PTHR32248">
    <property type="entry name" value="RNA POLYMERASE SIGMA-54 FACTOR"/>
    <property type="match status" value="1"/>
</dbReference>
<dbReference type="Pfam" id="PF00309">
    <property type="entry name" value="Sigma54_AID"/>
    <property type="match status" value="1"/>
</dbReference>
<dbReference type="PROSITE" id="PS00718">
    <property type="entry name" value="SIGMA54_2"/>
    <property type="match status" value="1"/>
</dbReference>
<keyword evidence="3" id="KW-0808">Transferase</keyword>
<dbReference type="Pfam" id="PF04552">
    <property type="entry name" value="Sigma54_DBD"/>
    <property type="match status" value="1"/>
</dbReference>
<organism evidence="12 13">
    <name type="scientific">Pseudodesulfovibrio sediminis</name>
    <dbReference type="NCBI Taxonomy" id="2810563"/>
    <lineage>
        <taxon>Bacteria</taxon>
        <taxon>Pseudomonadati</taxon>
        <taxon>Thermodesulfobacteriota</taxon>
        <taxon>Desulfovibrionia</taxon>
        <taxon>Desulfovibrionales</taxon>
        <taxon>Desulfovibrionaceae</taxon>
    </lineage>
</organism>
<dbReference type="InterPro" id="IPR000394">
    <property type="entry name" value="RNA_pol_sigma_54"/>
</dbReference>
<keyword evidence="8" id="KW-0804">Transcription</keyword>
<dbReference type="RefSeq" id="WP_229593290.1">
    <property type="nucleotide sequence ID" value="NZ_AP024485.1"/>
</dbReference>
<dbReference type="PROSITE" id="PS00717">
    <property type="entry name" value="SIGMA54_1"/>
    <property type="match status" value="1"/>
</dbReference>
<gene>
    <name evidence="12" type="primary">rpoN</name>
    <name evidence="12" type="ORF">PSDVSF_04890</name>
</gene>
<evidence type="ECO:0000313" key="12">
    <source>
        <dbReference type="EMBL" id="BCS87247.1"/>
    </source>
</evidence>
<dbReference type="InterPro" id="IPR007046">
    <property type="entry name" value="RNA_pol_sigma_54_core-bd"/>
</dbReference>
<dbReference type="NCBIfam" id="TIGR02395">
    <property type="entry name" value="rpoN_sigma"/>
    <property type="match status" value="1"/>
</dbReference>
<evidence type="ECO:0000256" key="8">
    <source>
        <dbReference type="ARBA" id="ARBA00023163"/>
    </source>
</evidence>
<evidence type="ECO:0000313" key="13">
    <source>
        <dbReference type="Proteomes" id="UP001053296"/>
    </source>
</evidence>
<evidence type="ECO:0000259" key="11">
    <source>
        <dbReference type="Pfam" id="PF04963"/>
    </source>
</evidence>
<evidence type="ECO:0000256" key="5">
    <source>
        <dbReference type="ARBA" id="ARBA00023015"/>
    </source>
</evidence>
<evidence type="ECO:0000256" key="9">
    <source>
        <dbReference type="SAM" id="MobiDB-lite"/>
    </source>
</evidence>
<accession>A0ABM7P320</accession>
<dbReference type="Gene3D" id="1.10.10.1330">
    <property type="entry name" value="RNA polymerase sigma-54 factor, core-binding domain"/>
    <property type="match status" value="1"/>
</dbReference>
<dbReference type="InterPro" id="IPR038709">
    <property type="entry name" value="RpoN_core-bd_sf"/>
</dbReference>
<feature type="compositionally biased region" description="Acidic residues" evidence="9">
    <location>
        <begin position="48"/>
        <end position="60"/>
    </location>
</feature>
<feature type="domain" description="RNA polymerase sigma factor 54 core-binding" evidence="11">
    <location>
        <begin position="108"/>
        <end position="295"/>
    </location>
</feature>
<dbReference type="PIRSF" id="PIRSF000774">
    <property type="entry name" value="RpoN"/>
    <property type="match status" value="1"/>
</dbReference>
<evidence type="ECO:0000256" key="3">
    <source>
        <dbReference type="ARBA" id="ARBA00022679"/>
    </source>
</evidence>
<dbReference type="NCBIfam" id="NF009118">
    <property type="entry name" value="PRK12469.1"/>
    <property type="match status" value="1"/>
</dbReference>
<keyword evidence="2" id="KW-0240">DNA-directed RNA polymerase</keyword>
<feature type="domain" description="RNA polymerase sigma factor 54 DNA-binding" evidence="10">
    <location>
        <begin position="308"/>
        <end position="467"/>
    </location>
</feature>
<dbReference type="Gene3D" id="1.10.10.60">
    <property type="entry name" value="Homeodomain-like"/>
    <property type="match status" value="1"/>
</dbReference>
<sequence>MGLELRQQLKLSQQLVMTPQLQQAIKLLQLSRLELLETVQQELMENPFLDESETEADVSDSSEAMTESQAEEELVRNADWENYLGEFSSTSKQSAARDAEMPEEGMSFEARLASKPSLEGHLNWQMRLSNFSEHELAIGEIILGNVDTNGYLQASMEEIQSMVQATEEEIEYVLSRIQRLDPIGIGARTPQECLLVQMEVLGYTDPILVSLVTDHLEDLEKNRYKPLARKFKISMDELKSYLDLMQTLDPMPGTNFSSTEPHYVSPDVFVYKYGEEFVIILNEDGMPRLQMNTFYMDSMQGAAGKEKEYFQEKMRSAAWLMKSLYQRQRTLYKVVESIVRFQRAFFEEGVTKLKPLILKEVAEDIEMHESTVSRITTSKYVSTPYGIFELKFFFNSALELDDGSQVGSESVKALIKQMIAEEDTKKPLSDEKIGDELKEKLEVNIARRTVAKYRSAMGIPSSSKRKQYF</sequence>
<dbReference type="InterPro" id="IPR007634">
    <property type="entry name" value="RNA_pol_sigma_54_DNA-bd"/>
</dbReference>
<keyword evidence="13" id="KW-1185">Reference proteome</keyword>